<dbReference type="Pfam" id="PF13385">
    <property type="entry name" value="Laminin_G_3"/>
    <property type="match status" value="1"/>
</dbReference>
<dbReference type="EMBL" id="JAFKCW010000005">
    <property type="protein sequence ID" value="MBN7803207.1"/>
    <property type="molecule type" value="Genomic_DNA"/>
</dbReference>
<proteinExistence type="predicted"/>
<accession>A0ABS3BVB0</accession>
<dbReference type="Pfam" id="PF17957">
    <property type="entry name" value="Big_7"/>
    <property type="match status" value="2"/>
</dbReference>
<feature type="region of interest" description="Disordered" evidence="1">
    <location>
        <begin position="425"/>
        <end position="463"/>
    </location>
</feature>
<organism evidence="4 5">
    <name type="scientific">Algoriphagus aestuariicola</name>
    <dbReference type="NCBI Taxonomy" id="1852016"/>
    <lineage>
        <taxon>Bacteria</taxon>
        <taxon>Pseudomonadati</taxon>
        <taxon>Bacteroidota</taxon>
        <taxon>Cytophagia</taxon>
        <taxon>Cytophagales</taxon>
        <taxon>Cyclobacteriaceae</taxon>
        <taxon>Algoriphagus</taxon>
    </lineage>
</organism>
<comment type="caution">
    <text evidence="4">The sequence shown here is derived from an EMBL/GenBank/DDBJ whole genome shotgun (WGS) entry which is preliminary data.</text>
</comment>
<dbReference type="SUPFAM" id="SSF49899">
    <property type="entry name" value="Concanavalin A-like lectins/glucanases"/>
    <property type="match status" value="1"/>
</dbReference>
<feature type="domain" description="Polysaccharide lyase 14" evidence="3">
    <location>
        <begin position="62"/>
        <end position="257"/>
    </location>
</feature>
<dbReference type="Proteomes" id="UP000664698">
    <property type="component" value="Unassembled WGS sequence"/>
</dbReference>
<dbReference type="PANTHER" id="PTHR40124">
    <property type="match status" value="1"/>
</dbReference>
<dbReference type="InterPro" id="IPR026444">
    <property type="entry name" value="Secre_tail"/>
</dbReference>
<keyword evidence="5" id="KW-1185">Reference proteome</keyword>
<reference evidence="4 5" key="1">
    <citation type="submission" date="2021-03" db="EMBL/GenBank/DDBJ databases">
        <title>novel species isolated from a fishpond in China.</title>
        <authorList>
            <person name="Lu H."/>
            <person name="Cai Z."/>
        </authorList>
    </citation>
    <scope>NUCLEOTIDE SEQUENCE [LARGE SCALE GENOMIC DNA]</scope>
    <source>
        <strain evidence="4 5">JCM 31546</strain>
    </source>
</reference>
<evidence type="ECO:0000256" key="1">
    <source>
        <dbReference type="SAM" id="MobiDB-lite"/>
    </source>
</evidence>
<evidence type="ECO:0000313" key="5">
    <source>
        <dbReference type="Proteomes" id="UP000664698"/>
    </source>
</evidence>
<dbReference type="Pfam" id="PF21294">
    <property type="entry name" value="Polysacc_lyase_14"/>
    <property type="match status" value="1"/>
</dbReference>
<protein>
    <submittedName>
        <fullName evidence="4">T9SS type A sorting domain-containing protein</fullName>
    </submittedName>
</protein>
<dbReference type="Gene3D" id="2.60.120.200">
    <property type="match status" value="2"/>
</dbReference>
<gene>
    <name evidence="4" type="ORF">J0A67_20195</name>
</gene>
<evidence type="ECO:0000313" key="4">
    <source>
        <dbReference type="EMBL" id="MBN7803207.1"/>
    </source>
</evidence>
<dbReference type="InterPro" id="IPR013320">
    <property type="entry name" value="ConA-like_dom_sf"/>
</dbReference>
<dbReference type="RefSeq" id="WP_206571201.1">
    <property type="nucleotide sequence ID" value="NZ_JAFKCW010000005.1"/>
</dbReference>
<dbReference type="NCBIfam" id="TIGR04183">
    <property type="entry name" value="Por_Secre_tail"/>
    <property type="match status" value="1"/>
</dbReference>
<dbReference type="InterPro" id="IPR035986">
    <property type="entry name" value="PKD_dom_sf"/>
</dbReference>
<dbReference type="PANTHER" id="PTHR40124:SF1">
    <property type="entry name" value="DISAGGREGATASE RELATED REPEAT PROTEIN"/>
    <property type="match status" value="1"/>
</dbReference>
<evidence type="ECO:0000259" key="3">
    <source>
        <dbReference type="Pfam" id="PF21294"/>
    </source>
</evidence>
<dbReference type="InterPro" id="IPR048958">
    <property type="entry name" value="Polysacc_lyase_14"/>
</dbReference>
<feature type="domain" description="Secretion system C-terminal sorting" evidence="2">
    <location>
        <begin position="816"/>
        <end position="889"/>
    </location>
</feature>
<dbReference type="InterPro" id="IPR013783">
    <property type="entry name" value="Ig-like_fold"/>
</dbReference>
<sequence>MGRKPNEAGEELRSNEDDFVIRRKVDFEDHPNGYYTNTQYKSDWNNGSLYFPNTTQIRTVDGSKVLASFFPKGTWGRGGGLNQWPEFRDSPDNITEIYWTFRIKYQGNFDWALGAKLPGVGFGLASNIASGGEGLKVGNQGASLRLMQVAGGKLKMYVYHHNMGNKYGDDMGQGTFGQLERGVWQELTVRVVANQNGKANGIMQVWLDGELVASARNIEMRTSASPQTIRSIALNTFMGGDDSRFAPDHDQFMWMDDMHFWQYSSEFLAANPSVARGLELHPESHKLYTPISGSAGSNARPTISITSPESEARFSVGSNFSIAANATDRDGTIAKVEFYDGNNLLGTDTSSPYRYYWSNAKAGLYTITAKAIDNKGASTTSDEVEIQIGSSEQVENVSSDSGVEAGFLDGLVSFYEMNTNSSGVLRDSHGSNHGNNSSISHTTGFDEKGNRYNGSSSISRVPHSNSLNLTTELTLMADIYREGSGQYSGSVIVGKTFSSGWPQNQAYSIAITGDNKIRIRTYSGKVRDWVSTQTVPLRKWVRVIATYKSGEGYTLYLNTTKPEKSGDISGTLYQSSEALTIGSAQAGYRRRVQGVLDNVAIWNRKLSSSEIEELITTKATYPDFVGGQTYRVAVTSDTDQTPVDVKSQTPIEAQAGEKLLFFAEEEIEGKVEFDYWSLDGVQVSDQAVFELDMPEKNVTLTKHFKSFGAPEIRVVLPEGKSEFEAFGDVHIELEIEENDAEIKKVELYDDETLVGELGENSSGIDWTGIPEGTHELVAKATDASGKVHLSSPVVLKAFRSQSKDIRQVLLDYVIGPNPAMEQLNVIFKNLDGIYDFEINVVSMSGIIQKSVAVRPEGSEVIIDVSDLKTGIYILQLNANGNALSSKKFIKQ</sequence>
<dbReference type="Gene3D" id="2.60.40.10">
    <property type="entry name" value="Immunoglobulins"/>
    <property type="match status" value="2"/>
</dbReference>
<feature type="compositionally biased region" description="Low complexity" evidence="1">
    <location>
        <begin position="431"/>
        <end position="441"/>
    </location>
</feature>
<feature type="compositionally biased region" description="Polar residues" evidence="1">
    <location>
        <begin position="452"/>
        <end position="463"/>
    </location>
</feature>
<name>A0ABS3BVB0_9BACT</name>
<dbReference type="SUPFAM" id="SSF49299">
    <property type="entry name" value="PKD domain"/>
    <property type="match status" value="1"/>
</dbReference>
<dbReference type="Pfam" id="PF18962">
    <property type="entry name" value="Por_Secre_tail"/>
    <property type="match status" value="1"/>
</dbReference>
<evidence type="ECO:0000259" key="2">
    <source>
        <dbReference type="Pfam" id="PF18962"/>
    </source>
</evidence>